<keyword evidence="7 8" id="KW-0472">Membrane</keyword>
<comment type="caution">
    <text evidence="9">The sequence shown here is derived from an EMBL/GenBank/DDBJ whole genome shotgun (WGS) entry which is preliminary data.</text>
</comment>
<evidence type="ECO:0000313" key="9">
    <source>
        <dbReference type="EMBL" id="MDT8901042.1"/>
    </source>
</evidence>
<keyword evidence="5 8" id="KW-0812">Transmembrane</keyword>
<dbReference type="InterPro" id="IPR002549">
    <property type="entry name" value="AI-2E-like"/>
</dbReference>
<evidence type="ECO:0000256" key="4">
    <source>
        <dbReference type="ARBA" id="ARBA00022475"/>
    </source>
</evidence>
<keyword evidence="6 8" id="KW-1133">Transmembrane helix</keyword>
<comment type="subcellular location">
    <subcellularLocation>
        <location evidence="1">Cell membrane</location>
        <topology evidence="1">Multi-pass membrane protein</topology>
    </subcellularLocation>
</comment>
<feature type="transmembrane region" description="Helical" evidence="8">
    <location>
        <begin position="231"/>
        <end position="252"/>
    </location>
</feature>
<evidence type="ECO:0000313" key="10">
    <source>
        <dbReference type="Proteomes" id="UP001254848"/>
    </source>
</evidence>
<sequence length="341" mass="36916">MVITRTTIRAALLLFFALLAAYFLWLVRGGLYPFIIAFFLAYLLNPAVGYLEGKGIKRVWAIAWVYVLLFACLFVVGSWLIPVLIRELEGFGQELPAMIAKGEELVVALQSQYQQSALPHSLRAALDNGLTTLQASLQSFVAGIVGGIMHMLTHFIGLAISPVLAFYLLHDWHELSAAVLRTLPARWRHETVLILRDVDGVLSGVIRGQVTVAIIVGILVSTGLYLLDVRYALIIGILAGALDIIPYFGAFIGATPAVTVALLTSPLLAFKVGLLFFVIHQLEGTVIGPKILGDNIGLHPLSVIMFLFIGEELGGLMGMLLGVPAGAVGKVLLSHLFRILI</sequence>
<evidence type="ECO:0000256" key="7">
    <source>
        <dbReference type="ARBA" id="ARBA00023136"/>
    </source>
</evidence>
<dbReference type="PANTHER" id="PTHR21716">
    <property type="entry name" value="TRANSMEMBRANE PROTEIN"/>
    <property type="match status" value="1"/>
</dbReference>
<feature type="transmembrane region" description="Helical" evidence="8">
    <location>
        <begin position="7"/>
        <end position="25"/>
    </location>
</feature>
<evidence type="ECO:0000256" key="3">
    <source>
        <dbReference type="ARBA" id="ARBA00022448"/>
    </source>
</evidence>
<feature type="transmembrane region" description="Helical" evidence="8">
    <location>
        <begin position="63"/>
        <end position="85"/>
    </location>
</feature>
<evidence type="ECO:0000256" key="6">
    <source>
        <dbReference type="ARBA" id="ARBA00022989"/>
    </source>
</evidence>
<dbReference type="RefSeq" id="WP_413779568.1">
    <property type="nucleotide sequence ID" value="NZ_JAUOZS010000001.1"/>
</dbReference>
<protein>
    <submittedName>
        <fullName evidence="9">AI-2E family transporter</fullName>
    </submittedName>
</protein>
<accession>A0ABU3NW63</accession>
<reference evidence="9 10" key="1">
    <citation type="submission" date="2023-07" db="EMBL/GenBank/DDBJ databases">
        <title>The novel representative of Negativicutes class, Anaeroselena agilis gen. nov. sp. nov.</title>
        <authorList>
            <person name="Prokofeva M.I."/>
            <person name="Elcheninov A.G."/>
            <person name="Klyukina A."/>
            <person name="Kublanov I.V."/>
            <person name="Frolov E.N."/>
            <person name="Podosokorskaya O.A."/>
        </authorList>
    </citation>
    <scope>NUCLEOTIDE SEQUENCE [LARGE SCALE GENOMIC DNA]</scope>
    <source>
        <strain evidence="9 10">4137-cl</strain>
    </source>
</reference>
<evidence type="ECO:0000256" key="8">
    <source>
        <dbReference type="SAM" id="Phobius"/>
    </source>
</evidence>
<keyword evidence="10" id="KW-1185">Reference proteome</keyword>
<feature type="transmembrane region" description="Helical" evidence="8">
    <location>
        <begin position="140"/>
        <end position="169"/>
    </location>
</feature>
<evidence type="ECO:0000256" key="1">
    <source>
        <dbReference type="ARBA" id="ARBA00004651"/>
    </source>
</evidence>
<dbReference type="PANTHER" id="PTHR21716:SF53">
    <property type="entry name" value="PERMEASE PERM-RELATED"/>
    <property type="match status" value="1"/>
</dbReference>
<dbReference type="Pfam" id="PF01594">
    <property type="entry name" value="AI-2E_transport"/>
    <property type="match status" value="1"/>
</dbReference>
<keyword evidence="3" id="KW-0813">Transport</keyword>
<keyword evidence="4" id="KW-1003">Cell membrane</keyword>
<feature type="transmembrane region" description="Helical" evidence="8">
    <location>
        <begin position="31"/>
        <end position="51"/>
    </location>
</feature>
<evidence type="ECO:0000256" key="2">
    <source>
        <dbReference type="ARBA" id="ARBA00009773"/>
    </source>
</evidence>
<proteinExistence type="inferred from homology"/>
<dbReference type="Proteomes" id="UP001254848">
    <property type="component" value="Unassembled WGS sequence"/>
</dbReference>
<evidence type="ECO:0000256" key="5">
    <source>
        <dbReference type="ARBA" id="ARBA00022692"/>
    </source>
</evidence>
<feature type="transmembrane region" description="Helical" evidence="8">
    <location>
        <begin position="316"/>
        <end position="337"/>
    </location>
</feature>
<organism evidence="9 10">
    <name type="scientific">Anaeroselena agilis</name>
    <dbReference type="NCBI Taxonomy" id="3063788"/>
    <lineage>
        <taxon>Bacteria</taxon>
        <taxon>Bacillati</taxon>
        <taxon>Bacillota</taxon>
        <taxon>Negativicutes</taxon>
        <taxon>Acetonemataceae</taxon>
        <taxon>Anaeroselena</taxon>
    </lineage>
</organism>
<dbReference type="EMBL" id="JAUOZS010000001">
    <property type="protein sequence ID" value="MDT8901042.1"/>
    <property type="molecule type" value="Genomic_DNA"/>
</dbReference>
<comment type="similarity">
    <text evidence="2">Belongs to the autoinducer-2 exporter (AI-2E) (TC 2.A.86) family.</text>
</comment>
<feature type="transmembrane region" description="Helical" evidence="8">
    <location>
        <begin position="258"/>
        <end position="279"/>
    </location>
</feature>
<name>A0ABU3NW63_9FIRM</name>
<gene>
    <name evidence="9" type="ORF">Q4T40_07325</name>
</gene>